<organism evidence="1 2">
    <name type="scientific">Pseudarthrobacter enclensis</name>
    <dbReference type="NCBI Taxonomy" id="993070"/>
    <lineage>
        <taxon>Bacteria</taxon>
        <taxon>Bacillati</taxon>
        <taxon>Actinomycetota</taxon>
        <taxon>Actinomycetes</taxon>
        <taxon>Micrococcales</taxon>
        <taxon>Micrococcaceae</taxon>
        <taxon>Pseudarthrobacter</taxon>
    </lineage>
</organism>
<accession>A0A0V8IPI3</accession>
<dbReference type="AlphaFoldDB" id="A0A0V8IPI3"/>
<dbReference type="Proteomes" id="UP000053199">
    <property type="component" value="Unassembled WGS sequence"/>
</dbReference>
<comment type="caution">
    <text evidence="1">The sequence shown here is derived from an EMBL/GenBank/DDBJ whole genome shotgun (WGS) entry which is preliminary data.</text>
</comment>
<proteinExistence type="predicted"/>
<dbReference type="EMBL" id="LNQM01000003">
    <property type="protein sequence ID" value="KSU76658.1"/>
    <property type="molecule type" value="Genomic_DNA"/>
</dbReference>
<dbReference type="RefSeq" id="WP_058267730.1">
    <property type="nucleotide sequence ID" value="NZ_FMAZ01000003.1"/>
</dbReference>
<reference evidence="1 2" key="1">
    <citation type="journal article" date="2014" name="Arch. Microbiol.">
        <title>Arthrobacter enclensis sp. nov., isolated from sediment sample.</title>
        <authorList>
            <person name="Dastager S.G."/>
            <person name="Liu Q."/>
            <person name="Tang S.K."/>
            <person name="Krishnamurthi S."/>
            <person name="Lee J.C."/>
            <person name="Li W.J."/>
        </authorList>
    </citation>
    <scope>NUCLEOTIDE SEQUENCE [LARGE SCALE GENOMIC DNA]</scope>
    <source>
        <strain evidence="1 2">NIO-1008</strain>
    </source>
</reference>
<gene>
    <name evidence="1" type="ORF">AS031_08570</name>
</gene>
<evidence type="ECO:0000313" key="2">
    <source>
        <dbReference type="Proteomes" id="UP000053199"/>
    </source>
</evidence>
<evidence type="ECO:0000313" key="1">
    <source>
        <dbReference type="EMBL" id="KSU76658.1"/>
    </source>
</evidence>
<name>A0A0V8IPI3_9MICC</name>
<sequence>MVTAVHYFATLEDQMMLFDYLGEPSKVTLHPWPLIQTPLTSLSREEALEQSRVMVVNHQLGLPVPVRPGDAAMQGGSVNAIFNRLNWEKFAPAEDEALMDANASPTILWSPARLTAEAIFPSSLGSQADSMAEISKDYERWVNRSTSWIRRNGTRAWGLEGIQTRPDLDIDLSFISTVFALPGALQALESGTPGRDFEARRTEAAEN</sequence>
<dbReference type="OrthoDB" id="4939775at2"/>
<keyword evidence="2" id="KW-1185">Reference proteome</keyword>
<protein>
    <submittedName>
        <fullName evidence="1">Uncharacterized protein</fullName>
    </submittedName>
</protein>